<dbReference type="EMBL" id="MZGV01000018">
    <property type="protein sequence ID" value="OPJ61959.1"/>
    <property type="molecule type" value="Genomic_DNA"/>
</dbReference>
<evidence type="ECO:0000313" key="1">
    <source>
        <dbReference type="EMBL" id="OPJ61959.1"/>
    </source>
</evidence>
<dbReference type="RefSeq" id="WP_169911585.1">
    <property type="nucleotide sequence ID" value="NZ_MZGV01000018.1"/>
</dbReference>
<gene>
    <name evidence="1" type="ORF">CLORY_20510</name>
</gene>
<protein>
    <submittedName>
        <fullName evidence="1">Uncharacterized protein</fullName>
    </submittedName>
</protein>
<accession>A0A1V4IPZ6</accession>
<dbReference type="AlphaFoldDB" id="A0A1V4IPZ6"/>
<proteinExistence type="predicted"/>
<dbReference type="Proteomes" id="UP000190080">
    <property type="component" value="Unassembled WGS sequence"/>
</dbReference>
<dbReference type="STRING" id="1450648.CLORY_20510"/>
<reference evidence="1 2" key="1">
    <citation type="submission" date="2017-03" db="EMBL/GenBank/DDBJ databases">
        <title>Genome sequence of Clostridium oryzae DSM 28571.</title>
        <authorList>
            <person name="Poehlein A."/>
            <person name="Daniel R."/>
        </authorList>
    </citation>
    <scope>NUCLEOTIDE SEQUENCE [LARGE SCALE GENOMIC DNA]</scope>
    <source>
        <strain evidence="1 2">DSM 28571</strain>
    </source>
</reference>
<evidence type="ECO:0000313" key="2">
    <source>
        <dbReference type="Proteomes" id="UP000190080"/>
    </source>
</evidence>
<keyword evidence="2" id="KW-1185">Reference proteome</keyword>
<comment type="caution">
    <text evidence="1">The sequence shown here is derived from an EMBL/GenBank/DDBJ whole genome shotgun (WGS) entry which is preliminary data.</text>
</comment>
<organism evidence="1 2">
    <name type="scientific">Clostridium oryzae</name>
    <dbReference type="NCBI Taxonomy" id="1450648"/>
    <lineage>
        <taxon>Bacteria</taxon>
        <taxon>Bacillati</taxon>
        <taxon>Bacillota</taxon>
        <taxon>Clostridia</taxon>
        <taxon>Eubacteriales</taxon>
        <taxon>Clostridiaceae</taxon>
        <taxon>Clostridium</taxon>
    </lineage>
</organism>
<sequence>MEEVNLNAEILFTKAAEGASNAIDIKERANNVVSSSSRAIEDIKKCMKKKK</sequence>
<name>A0A1V4IPZ6_9CLOT</name>